<accession>A0A7M1AUE3</accession>
<evidence type="ECO:0000256" key="7">
    <source>
        <dbReference type="ARBA" id="ARBA00022989"/>
    </source>
</evidence>
<reference evidence="16 17" key="1">
    <citation type="submission" date="2019-06" db="EMBL/GenBank/DDBJ databases">
        <title>Sulfurimonas gotlandica sp. nov., a chemoautotrophic and psychrotolerant epsilonproteobacterium isolated from a pelagic redoxcline, and an emended description of the genus Sulfurimonas.</title>
        <authorList>
            <person name="Wang S."/>
            <person name="Jiang L."/>
            <person name="Shao Z."/>
        </authorList>
    </citation>
    <scope>NUCLEOTIDE SEQUENCE [LARGE SCALE GENOMIC DNA]</scope>
    <source>
        <strain evidence="16 17">B2</strain>
    </source>
</reference>
<dbReference type="SMART" id="SM00448">
    <property type="entry name" value="REC"/>
    <property type="match status" value="1"/>
</dbReference>
<feature type="transmembrane region" description="Helical" evidence="13">
    <location>
        <begin position="12"/>
        <end position="29"/>
    </location>
</feature>
<dbReference type="SUPFAM" id="SSF47226">
    <property type="entry name" value="Histidine-containing phosphotransfer domain, HPT domain"/>
    <property type="match status" value="1"/>
</dbReference>
<evidence type="ECO:0000259" key="14">
    <source>
        <dbReference type="PROSITE" id="PS50110"/>
    </source>
</evidence>
<keyword evidence="9 13" id="KW-0472">Membrane</keyword>
<feature type="domain" description="HPt" evidence="15">
    <location>
        <begin position="289"/>
        <end position="384"/>
    </location>
</feature>
<feature type="region of interest" description="Disordered" evidence="12">
    <location>
        <begin position="43"/>
        <end position="94"/>
    </location>
</feature>
<sequence>MLEELQNNIELVAIVVVAILIVAFVIYKISTKKPTEEIIEDELEKETEEKAHVEDEYDEQQETAQEELVTQEEKAPEEPKDLMEEEPQGMGSEEGDFGVIEEEVKEEEIPETKTFQKRDVPPHGKITKESFQDFSGKRILLAEDNLINQKVILGLLADSGIEVVVANDGAEALSILQNDSNFIVILMDAHMPNIDGFEATRRIRATPEYDHIVVVALSGDTASDDIRKMTEAGMSEHLEKPLKMDALYDILYAYSGDSEEEVSDDEDIVNVVSTRELDGDKGLEICGGDEAFYHEILSEFLQTYSDSDQRLISMLENNDLKKADKLLLDIIGVSANIGAVKLHNVATYIKDSLSDDTEKSYLTLIQQYQHHLKILLEDIKEYQK</sequence>
<proteinExistence type="predicted"/>
<evidence type="ECO:0000256" key="8">
    <source>
        <dbReference type="ARBA" id="ARBA00023012"/>
    </source>
</evidence>
<evidence type="ECO:0000256" key="9">
    <source>
        <dbReference type="ARBA" id="ARBA00023136"/>
    </source>
</evidence>
<dbReference type="Proteomes" id="UP000593910">
    <property type="component" value="Chromosome"/>
</dbReference>
<feature type="compositionally biased region" description="Basic and acidic residues" evidence="12">
    <location>
        <begin position="71"/>
        <end position="82"/>
    </location>
</feature>
<comment type="caution">
    <text evidence="10">Lacks conserved residue(s) required for the propagation of feature annotation.</text>
</comment>
<evidence type="ECO:0000313" key="16">
    <source>
        <dbReference type="EMBL" id="QOP41043.1"/>
    </source>
</evidence>
<dbReference type="InterPro" id="IPR036641">
    <property type="entry name" value="HPT_dom_sf"/>
</dbReference>
<evidence type="ECO:0000256" key="5">
    <source>
        <dbReference type="ARBA" id="ARBA00022741"/>
    </source>
</evidence>
<dbReference type="CDD" id="cd17546">
    <property type="entry name" value="REC_hyHK_CKI1_RcsC-like"/>
    <property type="match status" value="1"/>
</dbReference>
<dbReference type="GO" id="GO:0000160">
    <property type="term" value="P:phosphorelay signal transduction system"/>
    <property type="evidence" value="ECO:0007669"/>
    <property type="project" value="UniProtKB-KW"/>
</dbReference>
<dbReference type="Gene3D" id="1.20.120.160">
    <property type="entry name" value="HPT domain"/>
    <property type="match status" value="1"/>
</dbReference>
<evidence type="ECO:0000256" key="3">
    <source>
        <dbReference type="ARBA" id="ARBA00022553"/>
    </source>
</evidence>
<dbReference type="PANTHER" id="PTHR45339">
    <property type="entry name" value="HYBRID SIGNAL TRANSDUCTION HISTIDINE KINASE J"/>
    <property type="match status" value="1"/>
</dbReference>
<keyword evidence="5" id="KW-0547">Nucleotide-binding</keyword>
<dbReference type="GO" id="GO:0004672">
    <property type="term" value="F:protein kinase activity"/>
    <property type="evidence" value="ECO:0007669"/>
    <property type="project" value="UniProtKB-ARBA"/>
</dbReference>
<dbReference type="AlphaFoldDB" id="A0A7M1AUE3"/>
<dbReference type="PANTHER" id="PTHR45339:SF1">
    <property type="entry name" value="HYBRID SIGNAL TRANSDUCTION HISTIDINE KINASE J"/>
    <property type="match status" value="1"/>
</dbReference>
<dbReference type="RefSeq" id="WP_193114463.1">
    <property type="nucleotide sequence ID" value="NZ_CP041165.1"/>
</dbReference>
<protein>
    <submittedName>
        <fullName evidence="16">Response regulator</fullName>
    </submittedName>
</protein>
<evidence type="ECO:0000256" key="4">
    <source>
        <dbReference type="ARBA" id="ARBA00022692"/>
    </source>
</evidence>
<keyword evidence="8" id="KW-0902">Two-component regulatory system</keyword>
<evidence type="ECO:0000256" key="11">
    <source>
        <dbReference type="PROSITE-ProRule" id="PRU00169"/>
    </source>
</evidence>
<evidence type="ECO:0000256" key="2">
    <source>
        <dbReference type="ARBA" id="ARBA00022475"/>
    </source>
</evidence>
<dbReference type="KEGG" id="smax:FJR03_04525"/>
<keyword evidence="2" id="KW-1003">Cell membrane</keyword>
<organism evidence="16 17">
    <name type="scientific">Sulfurimonas marina</name>
    <dbReference type="NCBI Taxonomy" id="2590551"/>
    <lineage>
        <taxon>Bacteria</taxon>
        <taxon>Pseudomonadati</taxon>
        <taxon>Campylobacterota</taxon>
        <taxon>Epsilonproteobacteria</taxon>
        <taxon>Campylobacterales</taxon>
        <taxon>Sulfurimonadaceae</taxon>
        <taxon>Sulfurimonas</taxon>
    </lineage>
</organism>
<evidence type="ECO:0000313" key="17">
    <source>
        <dbReference type="Proteomes" id="UP000593910"/>
    </source>
</evidence>
<feature type="compositionally biased region" description="Acidic residues" evidence="12">
    <location>
        <begin position="83"/>
        <end position="94"/>
    </location>
</feature>
<dbReference type="InterPro" id="IPR008207">
    <property type="entry name" value="Sig_transdc_His_kin_Hpt_dom"/>
</dbReference>
<feature type="modified residue" description="4-aspartylphosphate" evidence="11">
    <location>
        <position position="188"/>
    </location>
</feature>
<keyword evidence="17" id="KW-1185">Reference proteome</keyword>
<evidence type="ECO:0000256" key="6">
    <source>
        <dbReference type="ARBA" id="ARBA00022840"/>
    </source>
</evidence>
<dbReference type="GO" id="GO:0005886">
    <property type="term" value="C:plasma membrane"/>
    <property type="evidence" value="ECO:0007669"/>
    <property type="project" value="UniProtKB-SubCell"/>
</dbReference>
<evidence type="ECO:0000256" key="10">
    <source>
        <dbReference type="PROSITE-ProRule" id="PRU00110"/>
    </source>
</evidence>
<feature type="domain" description="Response regulatory" evidence="14">
    <location>
        <begin position="138"/>
        <end position="255"/>
    </location>
</feature>
<dbReference type="PROSITE" id="PS50894">
    <property type="entry name" value="HPT"/>
    <property type="match status" value="1"/>
</dbReference>
<evidence type="ECO:0000256" key="1">
    <source>
        <dbReference type="ARBA" id="ARBA00004651"/>
    </source>
</evidence>
<dbReference type="SUPFAM" id="SSF52172">
    <property type="entry name" value="CheY-like"/>
    <property type="match status" value="1"/>
</dbReference>
<feature type="compositionally biased region" description="Acidic residues" evidence="12">
    <location>
        <begin position="55"/>
        <end position="65"/>
    </location>
</feature>
<keyword evidence="3 11" id="KW-0597">Phosphoprotein</keyword>
<dbReference type="EMBL" id="CP041165">
    <property type="protein sequence ID" value="QOP41043.1"/>
    <property type="molecule type" value="Genomic_DNA"/>
</dbReference>
<dbReference type="InterPro" id="IPR011006">
    <property type="entry name" value="CheY-like_superfamily"/>
</dbReference>
<dbReference type="InterPro" id="IPR001789">
    <property type="entry name" value="Sig_transdc_resp-reg_receiver"/>
</dbReference>
<keyword evidence="7 13" id="KW-1133">Transmembrane helix</keyword>
<evidence type="ECO:0000256" key="13">
    <source>
        <dbReference type="SAM" id="Phobius"/>
    </source>
</evidence>
<dbReference type="PROSITE" id="PS50110">
    <property type="entry name" value="RESPONSE_REGULATORY"/>
    <property type="match status" value="1"/>
</dbReference>
<dbReference type="Pfam" id="PF00072">
    <property type="entry name" value="Response_reg"/>
    <property type="match status" value="1"/>
</dbReference>
<keyword evidence="6" id="KW-0067">ATP-binding</keyword>
<evidence type="ECO:0000259" key="15">
    <source>
        <dbReference type="PROSITE" id="PS50894"/>
    </source>
</evidence>
<evidence type="ECO:0000256" key="12">
    <source>
        <dbReference type="SAM" id="MobiDB-lite"/>
    </source>
</evidence>
<gene>
    <name evidence="16" type="ORF">FJR03_04525</name>
</gene>
<keyword evidence="4 13" id="KW-0812">Transmembrane</keyword>
<dbReference type="GO" id="GO:0005524">
    <property type="term" value="F:ATP binding"/>
    <property type="evidence" value="ECO:0007669"/>
    <property type="project" value="UniProtKB-KW"/>
</dbReference>
<comment type="subcellular location">
    <subcellularLocation>
        <location evidence="1">Cell membrane</location>
        <topology evidence="1">Multi-pass membrane protein</topology>
    </subcellularLocation>
</comment>
<name>A0A7M1AUE3_9BACT</name>
<dbReference type="Gene3D" id="3.40.50.2300">
    <property type="match status" value="1"/>
</dbReference>